<evidence type="ECO:0000256" key="4">
    <source>
        <dbReference type="ARBA" id="ARBA00022692"/>
    </source>
</evidence>
<feature type="transmembrane region" description="Helical" evidence="7">
    <location>
        <begin position="120"/>
        <end position="142"/>
    </location>
</feature>
<dbReference type="RefSeq" id="WP_085284933.1">
    <property type="nucleotide sequence ID" value="NZ_FOBI01000007.1"/>
</dbReference>
<feature type="transmembrane region" description="Helical" evidence="7">
    <location>
        <begin position="81"/>
        <end position="99"/>
    </location>
</feature>
<feature type="transmembrane region" description="Helical" evidence="7">
    <location>
        <begin position="187"/>
        <end position="210"/>
    </location>
</feature>
<feature type="transmembrane region" description="Helical" evidence="7">
    <location>
        <begin position="50"/>
        <end position="75"/>
    </location>
</feature>
<sequence length="333" mass="37186">MLDTTLDWLPSAFIGLMALSFLIYAILDGYDLGVGVLLPLDNSQQRDTMIYSIGPFWDANETWLVLAVGLLLIAFPKAHSIIFQALYLPTALMLAGLILRGVSFDFRTKAPSADKQKWELAFKLGSVLATLSQGYMLGRYITAFDDSWLSLGFAILSAICVTAGYCFIGATWLVMKTEGDLQRRAASWAKVANILMAVGIILVCVSNLLLDARIMDKWLGGIQALVLIPIIALFSFTFFAVDKYLRKVPVANDTGCWYPFFSAIMLFILCFFGLAYSFYPYIVPFQLTIYEAASARESLWFIFVGATLVLPMIIGYTIFSYKVFWGKTTKLNY</sequence>
<evidence type="ECO:0000256" key="1">
    <source>
        <dbReference type="ARBA" id="ARBA00004651"/>
    </source>
</evidence>
<evidence type="ECO:0000256" key="6">
    <source>
        <dbReference type="ARBA" id="ARBA00023136"/>
    </source>
</evidence>
<dbReference type="EMBL" id="FOBI01000007">
    <property type="protein sequence ID" value="SEL18036.1"/>
    <property type="molecule type" value="Genomic_DNA"/>
</dbReference>
<keyword evidence="3" id="KW-1003">Cell membrane</keyword>
<feature type="transmembrane region" description="Helical" evidence="7">
    <location>
        <begin position="12"/>
        <end position="38"/>
    </location>
</feature>
<feature type="transmembrane region" description="Helical" evidence="7">
    <location>
        <begin position="148"/>
        <end position="175"/>
    </location>
</feature>
<evidence type="ECO:0000256" key="3">
    <source>
        <dbReference type="ARBA" id="ARBA00022475"/>
    </source>
</evidence>
<keyword evidence="9" id="KW-1185">Reference proteome</keyword>
<dbReference type="STRING" id="641665.GCA_002104455_03446"/>
<dbReference type="GO" id="GO:0019646">
    <property type="term" value="P:aerobic electron transport chain"/>
    <property type="evidence" value="ECO:0007669"/>
    <property type="project" value="TreeGrafter"/>
</dbReference>
<comment type="similarity">
    <text evidence="2">Belongs to the cytochrome ubiquinol oxidase subunit 2 family.</text>
</comment>
<feature type="transmembrane region" description="Helical" evidence="7">
    <location>
        <begin position="299"/>
        <end position="319"/>
    </location>
</feature>
<dbReference type="AlphaFoldDB" id="A0A1H7N328"/>
<dbReference type="GO" id="GO:0016682">
    <property type="term" value="F:oxidoreductase activity, acting on diphenols and related substances as donors, oxygen as acceptor"/>
    <property type="evidence" value="ECO:0007669"/>
    <property type="project" value="TreeGrafter"/>
</dbReference>
<dbReference type="PANTHER" id="PTHR43141">
    <property type="entry name" value="CYTOCHROME BD2 SUBUNIT II"/>
    <property type="match status" value="1"/>
</dbReference>
<gene>
    <name evidence="8" type="ORF">SAMN05216262_10716</name>
</gene>
<feature type="transmembrane region" description="Helical" evidence="7">
    <location>
        <begin position="222"/>
        <end position="245"/>
    </location>
</feature>
<evidence type="ECO:0000256" key="5">
    <source>
        <dbReference type="ARBA" id="ARBA00022989"/>
    </source>
</evidence>
<protein>
    <submittedName>
        <fullName evidence="8">Cytochrome bd-I ubiquinol oxidase subunit 2 apoprotein</fullName>
    </submittedName>
</protein>
<evidence type="ECO:0000256" key="2">
    <source>
        <dbReference type="ARBA" id="ARBA00007543"/>
    </source>
</evidence>
<dbReference type="PANTHER" id="PTHR43141:SF2">
    <property type="entry name" value="BLR3729 PROTEIN"/>
    <property type="match status" value="1"/>
</dbReference>
<dbReference type="OrthoDB" id="9776710at2"/>
<name>A0A1H7N328_9GAMM</name>
<dbReference type="Proteomes" id="UP000199297">
    <property type="component" value="Unassembled WGS sequence"/>
</dbReference>
<dbReference type="Pfam" id="PF02322">
    <property type="entry name" value="Cyt_bd_oxida_II"/>
    <property type="match status" value="1"/>
</dbReference>
<dbReference type="GO" id="GO:0070069">
    <property type="term" value="C:cytochrome complex"/>
    <property type="evidence" value="ECO:0007669"/>
    <property type="project" value="TreeGrafter"/>
</dbReference>
<keyword evidence="6 7" id="KW-0472">Membrane</keyword>
<proteinExistence type="inferred from homology"/>
<comment type="subcellular location">
    <subcellularLocation>
        <location evidence="1">Cell membrane</location>
        <topology evidence="1">Multi-pass membrane protein</topology>
    </subcellularLocation>
</comment>
<evidence type="ECO:0000313" key="8">
    <source>
        <dbReference type="EMBL" id="SEL18036.1"/>
    </source>
</evidence>
<keyword evidence="4 7" id="KW-0812">Transmembrane</keyword>
<evidence type="ECO:0000313" key="9">
    <source>
        <dbReference type="Proteomes" id="UP000199297"/>
    </source>
</evidence>
<keyword evidence="5 7" id="KW-1133">Transmembrane helix</keyword>
<dbReference type="GO" id="GO:0009055">
    <property type="term" value="F:electron transfer activity"/>
    <property type="evidence" value="ECO:0007669"/>
    <property type="project" value="TreeGrafter"/>
</dbReference>
<reference evidence="9" key="1">
    <citation type="submission" date="2016-10" db="EMBL/GenBank/DDBJ databases">
        <authorList>
            <person name="Varghese N."/>
            <person name="Submissions S."/>
        </authorList>
    </citation>
    <scope>NUCLEOTIDE SEQUENCE [LARGE SCALE GENOMIC DNA]</scope>
    <source>
        <strain evidence="9">CGMCC 1.9127</strain>
    </source>
</reference>
<accession>A0A1H7N328</accession>
<dbReference type="GO" id="GO:0005886">
    <property type="term" value="C:plasma membrane"/>
    <property type="evidence" value="ECO:0007669"/>
    <property type="project" value="UniProtKB-SubCell"/>
</dbReference>
<organism evidence="8 9">
    <name type="scientific">Colwellia chukchiensis</name>
    <dbReference type="NCBI Taxonomy" id="641665"/>
    <lineage>
        <taxon>Bacteria</taxon>
        <taxon>Pseudomonadati</taxon>
        <taxon>Pseudomonadota</taxon>
        <taxon>Gammaproteobacteria</taxon>
        <taxon>Alteromonadales</taxon>
        <taxon>Colwelliaceae</taxon>
        <taxon>Colwellia</taxon>
    </lineage>
</organism>
<evidence type="ECO:0000256" key="7">
    <source>
        <dbReference type="SAM" id="Phobius"/>
    </source>
</evidence>
<dbReference type="InterPro" id="IPR003317">
    <property type="entry name" value="Cyt-d_oxidase_su2"/>
</dbReference>
<feature type="transmembrane region" description="Helical" evidence="7">
    <location>
        <begin position="257"/>
        <end position="279"/>
    </location>
</feature>